<evidence type="ECO:0000313" key="1">
    <source>
        <dbReference type="EMBL" id="PAV03329.1"/>
    </source>
</evidence>
<dbReference type="Proteomes" id="UP000217784">
    <property type="component" value="Unassembled WGS sequence"/>
</dbReference>
<dbReference type="RefSeq" id="WP_069583027.1">
    <property type="nucleotide sequence ID" value="NZ_LMVM01000039.1"/>
</dbReference>
<accession>A0A2A2H1R5</accession>
<sequence length="78" mass="8839">MVEEKIVQDTEENAEMCLCPGCPTHNECMKDNNERLFCSRGKTNCDLEKRGCLCGTCPVERNYGLTDFYYCTEGAAKK</sequence>
<dbReference type="InterPro" id="IPR020075">
    <property type="entry name" value="Uncharacterised_AF2234"/>
</dbReference>
<dbReference type="OrthoDB" id="71341at2157"/>
<evidence type="ECO:0008006" key="3">
    <source>
        <dbReference type="Google" id="ProtNLM"/>
    </source>
</evidence>
<dbReference type="EMBL" id="LMVM01000039">
    <property type="protein sequence ID" value="PAV03329.1"/>
    <property type="molecule type" value="Genomic_DNA"/>
</dbReference>
<evidence type="ECO:0000313" key="2">
    <source>
        <dbReference type="Proteomes" id="UP000217784"/>
    </source>
</evidence>
<reference evidence="1 2" key="1">
    <citation type="journal article" date="2017" name="BMC Genomics">
        <title>Genomic analysis of methanogenic archaea reveals a shift towards energy conservation.</title>
        <authorList>
            <person name="Gilmore S.P."/>
            <person name="Henske J.K."/>
            <person name="Sexton J.A."/>
            <person name="Solomon K.V."/>
            <person name="Seppala S."/>
            <person name="Yoo J.I."/>
            <person name="Huyett L.M."/>
            <person name="Pressman A."/>
            <person name="Cogan J.Z."/>
            <person name="Kivenson V."/>
            <person name="Peng X."/>
            <person name="Tan Y."/>
            <person name="Valentine D.L."/>
            <person name="O'Malley M.A."/>
        </authorList>
    </citation>
    <scope>NUCLEOTIDE SEQUENCE [LARGE SCALE GENOMIC DNA]</scope>
    <source>
        <strain evidence="1 2">M.o.H.</strain>
    </source>
</reference>
<protein>
    <recommendedName>
        <fullName evidence="3">DUF2769 domain-containing protein</fullName>
    </recommendedName>
</protein>
<dbReference type="Pfam" id="PF10967">
    <property type="entry name" value="DUF2769"/>
    <property type="match status" value="1"/>
</dbReference>
<name>A0A2A2H1R5_METBR</name>
<keyword evidence="2" id="KW-1185">Reference proteome</keyword>
<organism evidence="1 2">
    <name type="scientific">Methanobacterium bryantii</name>
    <dbReference type="NCBI Taxonomy" id="2161"/>
    <lineage>
        <taxon>Archaea</taxon>
        <taxon>Methanobacteriati</taxon>
        <taxon>Methanobacteriota</taxon>
        <taxon>Methanomada group</taxon>
        <taxon>Methanobacteria</taxon>
        <taxon>Methanobacteriales</taxon>
        <taxon>Methanobacteriaceae</taxon>
        <taxon>Methanobacterium</taxon>
    </lineage>
</organism>
<proteinExistence type="predicted"/>
<comment type="caution">
    <text evidence="1">The sequence shown here is derived from an EMBL/GenBank/DDBJ whole genome shotgun (WGS) entry which is preliminary data.</text>
</comment>
<gene>
    <name evidence="1" type="ORF">ASJ80_04850</name>
</gene>
<dbReference type="AlphaFoldDB" id="A0A2A2H1R5"/>